<dbReference type="EMBL" id="ML991803">
    <property type="protein sequence ID" value="KAF2233820.1"/>
    <property type="molecule type" value="Genomic_DNA"/>
</dbReference>
<evidence type="ECO:0000256" key="6">
    <source>
        <dbReference type="SAM" id="Phobius"/>
    </source>
</evidence>
<dbReference type="AlphaFoldDB" id="A0A6A6H827"/>
<keyword evidence="6" id="KW-0812">Transmembrane</keyword>
<feature type="compositionally biased region" description="Basic and acidic residues" evidence="5">
    <location>
        <begin position="629"/>
        <end position="641"/>
    </location>
</feature>
<keyword evidence="6" id="KW-1133">Transmembrane helix</keyword>
<feature type="region of interest" description="Disordered" evidence="5">
    <location>
        <begin position="618"/>
        <end position="697"/>
    </location>
</feature>
<feature type="region of interest" description="Disordered" evidence="5">
    <location>
        <begin position="1"/>
        <end position="23"/>
    </location>
</feature>
<feature type="region of interest" description="Disordered" evidence="5">
    <location>
        <begin position="426"/>
        <end position="445"/>
    </location>
</feature>
<dbReference type="OrthoDB" id="2363873at2759"/>
<feature type="compositionally biased region" description="Basic and acidic residues" evidence="5">
    <location>
        <begin position="161"/>
        <end position="171"/>
    </location>
</feature>
<feature type="compositionally biased region" description="Basic and acidic residues" evidence="5">
    <location>
        <begin position="658"/>
        <end position="697"/>
    </location>
</feature>
<feature type="compositionally biased region" description="Basic residues" evidence="5">
    <location>
        <begin position="1"/>
        <end position="19"/>
    </location>
</feature>
<gene>
    <name evidence="7" type="ORF">EV356DRAFT_447580</name>
</gene>
<feature type="region of interest" description="Disordered" evidence="5">
    <location>
        <begin position="157"/>
        <end position="178"/>
    </location>
</feature>
<keyword evidence="2" id="KW-0378">Hydrolase</keyword>
<sequence>MTSGTRKRHSNKPKSRPPRSFRDKLGFLNSTLPGYSGPYNVGLMDIEVPAQNPRTFSHITRRRRHLLQLETVLLTIYYPSAIGSGAGHDPAGYKYWSRQTWLPRPRRKTAQGFGLLAGLGDWITLPFFLGSTMFTKIPAFKNARLADHWPVEENYATGGKKVKDTEGRPPEGAEPGSKPTFPLILFSHGLCGTRTMYSSLCGEFASYGFVVCAVEHRDGSGPRTFVNHSEHGEGSRKEREMKGNLDHTPEEKEKSYDVIDYIWPQSNPYDTSPNNDKGVDRELRSAQMELRLAELEEAYYLLQHLCEGDGEEYIDKRNMRKRGYAGSSSRGLEGINWKSWQDRFNLQHVTMVGHSFGAATTVEVLRSGERFKFVRQGIIYDIWGAAVNPPADDPQHRIHTPLLGINSEAFMYWASNFDAALSLVKEAASHEPPPPPQYPPETVHPPDTNSKLSWLLTVRGTVHISQSDFSILYPGLCSALLKATADPKRALDLNIDASLEFLRFTMPAHLVWATRAVRAEARNEKLDGEGSGAGVLDTQLLTEGELPGHRRPEDKFLALRLKIRNEFWKRMVFPRPVRKARDEWRRNKGKVALEDEVWMHFKPTDEDLKRFGVDYRGREEDSVGEPDVEIGRDVERSRSGGRENGGVDVPSIWPYGSERTEKDEVPMAEGSSKETTSRPQEDAHYHQQDYVENKGKQ</sequence>
<evidence type="ECO:0000313" key="7">
    <source>
        <dbReference type="EMBL" id="KAF2233820.1"/>
    </source>
</evidence>
<evidence type="ECO:0000256" key="3">
    <source>
        <dbReference type="ARBA" id="ARBA00022963"/>
    </source>
</evidence>
<dbReference type="SUPFAM" id="SSF53474">
    <property type="entry name" value="alpha/beta-Hydrolases"/>
    <property type="match status" value="1"/>
</dbReference>
<keyword evidence="4" id="KW-0443">Lipid metabolism</keyword>
<evidence type="ECO:0000256" key="1">
    <source>
        <dbReference type="ARBA" id="ARBA00013201"/>
    </source>
</evidence>
<protein>
    <recommendedName>
        <fullName evidence="1">1-alkyl-2-acetylglycerophosphocholine esterase</fullName>
        <ecNumber evidence="1">3.1.1.47</ecNumber>
    </recommendedName>
</protein>
<name>A0A6A6H827_VIRVR</name>
<feature type="compositionally biased region" description="Pro residues" evidence="5">
    <location>
        <begin position="431"/>
        <end position="443"/>
    </location>
</feature>
<dbReference type="EC" id="3.1.1.47" evidence="1"/>
<evidence type="ECO:0000256" key="5">
    <source>
        <dbReference type="SAM" id="MobiDB-lite"/>
    </source>
</evidence>
<dbReference type="GO" id="GO:0003847">
    <property type="term" value="F:1-alkyl-2-acetylglycerophosphocholine esterase activity"/>
    <property type="evidence" value="ECO:0007669"/>
    <property type="project" value="UniProtKB-EC"/>
</dbReference>
<evidence type="ECO:0000256" key="4">
    <source>
        <dbReference type="ARBA" id="ARBA00023098"/>
    </source>
</evidence>
<feature type="compositionally biased region" description="Basic and acidic residues" evidence="5">
    <location>
        <begin position="228"/>
        <end position="250"/>
    </location>
</feature>
<feature type="transmembrane region" description="Helical" evidence="6">
    <location>
        <begin position="113"/>
        <end position="134"/>
    </location>
</feature>
<reference evidence="7" key="1">
    <citation type="journal article" date="2020" name="Stud. Mycol.">
        <title>101 Dothideomycetes genomes: a test case for predicting lifestyles and emergence of pathogens.</title>
        <authorList>
            <person name="Haridas S."/>
            <person name="Albert R."/>
            <person name="Binder M."/>
            <person name="Bloem J."/>
            <person name="Labutti K."/>
            <person name="Salamov A."/>
            <person name="Andreopoulos B."/>
            <person name="Baker S."/>
            <person name="Barry K."/>
            <person name="Bills G."/>
            <person name="Bluhm B."/>
            <person name="Cannon C."/>
            <person name="Castanera R."/>
            <person name="Culley D."/>
            <person name="Daum C."/>
            <person name="Ezra D."/>
            <person name="Gonzalez J."/>
            <person name="Henrissat B."/>
            <person name="Kuo A."/>
            <person name="Liang C."/>
            <person name="Lipzen A."/>
            <person name="Lutzoni F."/>
            <person name="Magnuson J."/>
            <person name="Mondo S."/>
            <person name="Nolan M."/>
            <person name="Ohm R."/>
            <person name="Pangilinan J."/>
            <person name="Park H.-J."/>
            <person name="Ramirez L."/>
            <person name="Alfaro M."/>
            <person name="Sun H."/>
            <person name="Tritt A."/>
            <person name="Yoshinaga Y."/>
            <person name="Zwiers L.-H."/>
            <person name="Turgeon B."/>
            <person name="Goodwin S."/>
            <person name="Spatafora J."/>
            <person name="Crous P."/>
            <person name="Grigoriev I."/>
        </authorList>
    </citation>
    <scope>NUCLEOTIDE SEQUENCE</scope>
    <source>
        <strain evidence="7">Tuck. ex Michener</strain>
    </source>
</reference>
<dbReference type="GO" id="GO:0016042">
    <property type="term" value="P:lipid catabolic process"/>
    <property type="evidence" value="ECO:0007669"/>
    <property type="project" value="UniProtKB-KW"/>
</dbReference>
<dbReference type="PANTHER" id="PTHR10272:SF0">
    <property type="entry name" value="PLATELET-ACTIVATING FACTOR ACETYLHYDROLASE"/>
    <property type="match status" value="1"/>
</dbReference>
<keyword evidence="3" id="KW-0442">Lipid degradation</keyword>
<dbReference type="InterPro" id="IPR029058">
    <property type="entry name" value="AB_hydrolase_fold"/>
</dbReference>
<proteinExistence type="predicted"/>
<evidence type="ECO:0000256" key="2">
    <source>
        <dbReference type="ARBA" id="ARBA00022801"/>
    </source>
</evidence>
<dbReference type="Proteomes" id="UP000800092">
    <property type="component" value="Unassembled WGS sequence"/>
</dbReference>
<keyword evidence="6" id="KW-0472">Membrane</keyword>
<feature type="region of interest" description="Disordered" evidence="5">
    <location>
        <begin position="223"/>
        <end position="250"/>
    </location>
</feature>
<dbReference type="Gene3D" id="3.40.50.1820">
    <property type="entry name" value="alpha/beta hydrolase"/>
    <property type="match status" value="1"/>
</dbReference>
<dbReference type="PANTHER" id="PTHR10272">
    <property type="entry name" value="PLATELET-ACTIVATING FACTOR ACETYLHYDROLASE"/>
    <property type="match status" value="1"/>
</dbReference>
<organism evidence="7 8">
    <name type="scientific">Viridothelium virens</name>
    <name type="common">Speckled blister lichen</name>
    <name type="synonym">Trypethelium virens</name>
    <dbReference type="NCBI Taxonomy" id="1048519"/>
    <lineage>
        <taxon>Eukaryota</taxon>
        <taxon>Fungi</taxon>
        <taxon>Dikarya</taxon>
        <taxon>Ascomycota</taxon>
        <taxon>Pezizomycotina</taxon>
        <taxon>Dothideomycetes</taxon>
        <taxon>Dothideomycetes incertae sedis</taxon>
        <taxon>Trypetheliales</taxon>
        <taxon>Trypetheliaceae</taxon>
        <taxon>Viridothelium</taxon>
    </lineage>
</organism>
<evidence type="ECO:0000313" key="8">
    <source>
        <dbReference type="Proteomes" id="UP000800092"/>
    </source>
</evidence>
<keyword evidence="8" id="KW-1185">Reference proteome</keyword>
<dbReference type="Pfam" id="PF03403">
    <property type="entry name" value="PAF-AH_p_II"/>
    <property type="match status" value="1"/>
</dbReference>
<accession>A0A6A6H827</accession>